<feature type="signal peptide" evidence="1">
    <location>
        <begin position="1"/>
        <end position="17"/>
    </location>
</feature>
<feature type="chain" id="PRO_5045980902" evidence="1">
    <location>
        <begin position="18"/>
        <end position="274"/>
    </location>
</feature>
<accession>A0ABP0MJX9</accession>
<dbReference type="EMBL" id="CAXAMM010022336">
    <property type="protein sequence ID" value="CAK9051790.1"/>
    <property type="molecule type" value="Genomic_DNA"/>
</dbReference>
<dbReference type="Proteomes" id="UP001642464">
    <property type="component" value="Unassembled WGS sequence"/>
</dbReference>
<sequence>MAPSFALLLCPLMTVLAMRSSDVQHDRLVEEEMDEAVGWPFSSAREVVITRQHDSTSGQKSKMDYLQLYKSMWKKFPEDVKLSGNSWKLVQLLMERPTLTFDCLPEFVNFDIYLLMSEQAPELAKETQGKFLTENNLIGVLNEVSDKYDALAEFYDYNVKHPKLHKKGLSVLKVIKMGKKLRKKIQEKKRNLVLTMGGSWKWTEAKRFYRGVQLEVAVSAKPPLQYGKNPVKLKCVSNGQKRLLGYEESGADGAPRFYPFTAQELALIILDAAA</sequence>
<gene>
    <name evidence="2" type="ORF">SCF082_LOCUS28401</name>
</gene>
<keyword evidence="1" id="KW-0732">Signal</keyword>
<comment type="caution">
    <text evidence="2">The sequence shown here is derived from an EMBL/GenBank/DDBJ whole genome shotgun (WGS) entry which is preliminary data.</text>
</comment>
<name>A0ABP0MJX9_9DINO</name>
<reference evidence="2 3" key="1">
    <citation type="submission" date="2024-02" db="EMBL/GenBank/DDBJ databases">
        <authorList>
            <person name="Chen Y."/>
            <person name="Shah S."/>
            <person name="Dougan E. K."/>
            <person name="Thang M."/>
            <person name="Chan C."/>
        </authorList>
    </citation>
    <scope>NUCLEOTIDE SEQUENCE [LARGE SCALE GENOMIC DNA]</scope>
</reference>
<proteinExistence type="predicted"/>
<evidence type="ECO:0000313" key="3">
    <source>
        <dbReference type="Proteomes" id="UP001642464"/>
    </source>
</evidence>
<organism evidence="2 3">
    <name type="scientific">Durusdinium trenchii</name>
    <dbReference type="NCBI Taxonomy" id="1381693"/>
    <lineage>
        <taxon>Eukaryota</taxon>
        <taxon>Sar</taxon>
        <taxon>Alveolata</taxon>
        <taxon>Dinophyceae</taxon>
        <taxon>Suessiales</taxon>
        <taxon>Symbiodiniaceae</taxon>
        <taxon>Durusdinium</taxon>
    </lineage>
</organism>
<keyword evidence="3" id="KW-1185">Reference proteome</keyword>
<protein>
    <submittedName>
        <fullName evidence="2">Uncharacterized protein</fullName>
    </submittedName>
</protein>
<evidence type="ECO:0000256" key="1">
    <source>
        <dbReference type="SAM" id="SignalP"/>
    </source>
</evidence>
<evidence type="ECO:0000313" key="2">
    <source>
        <dbReference type="EMBL" id="CAK9051790.1"/>
    </source>
</evidence>